<dbReference type="EMBL" id="CAXDID020000202">
    <property type="protein sequence ID" value="CAL6054609.1"/>
    <property type="molecule type" value="Genomic_DNA"/>
</dbReference>
<reference evidence="2 3" key="2">
    <citation type="submission" date="2024-07" db="EMBL/GenBank/DDBJ databases">
        <authorList>
            <person name="Akdeniz Z."/>
        </authorList>
    </citation>
    <scope>NUCLEOTIDE SEQUENCE [LARGE SCALE GENOMIC DNA]</scope>
</reference>
<proteinExistence type="predicted"/>
<dbReference type="SUPFAM" id="SSF46689">
    <property type="entry name" value="Homeodomain-like"/>
    <property type="match status" value="1"/>
</dbReference>
<comment type="caution">
    <text evidence="1">The sequence shown here is derived from an EMBL/GenBank/DDBJ whole genome shotgun (WGS) entry which is preliminary data.</text>
</comment>
<keyword evidence="1" id="KW-0371">Homeobox</keyword>
<evidence type="ECO:0000313" key="3">
    <source>
        <dbReference type="Proteomes" id="UP001642409"/>
    </source>
</evidence>
<dbReference type="EMBL" id="CATOUU010000202">
    <property type="protein sequence ID" value="CAI9920704.1"/>
    <property type="molecule type" value="Genomic_DNA"/>
</dbReference>
<keyword evidence="3" id="KW-1185">Reference proteome</keyword>
<keyword evidence="1" id="KW-0238">DNA-binding</keyword>
<accession>A0AA86NIQ0</accession>
<name>A0AA86NIQ0_9EUKA</name>
<evidence type="ECO:0000313" key="2">
    <source>
        <dbReference type="EMBL" id="CAL6054609.1"/>
    </source>
</evidence>
<reference evidence="1" key="1">
    <citation type="submission" date="2023-06" db="EMBL/GenBank/DDBJ databases">
        <authorList>
            <person name="Kurt Z."/>
        </authorList>
    </citation>
    <scope>NUCLEOTIDE SEQUENCE</scope>
</reference>
<sequence>MNNSVITRMPWSSKEIRTFFSCYELYQNDFNSYTCHLNRTYSQIKGFFHNWLKQQPEEIRQQYQVGKRGGNHLAFRNYQEQNHKIADQLFLLLQIVASVELNELIR</sequence>
<protein>
    <submittedName>
        <fullName evidence="1">Homeobox-like domain superfamily</fullName>
    </submittedName>
    <submittedName>
        <fullName evidence="2">Homeobox-like_domain superfamily</fullName>
    </submittedName>
</protein>
<dbReference type="Gene3D" id="1.10.10.60">
    <property type="entry name" value="Homeodomain-like"/>
    <property type="match status" value="1"/>
</dbReference>
<dbReference type="InterPro" id="IPR009057">
    <property type="entry name" value="Homeodomain-like_sf"/>
</dbReference>
<dbReference type="Proteomes" id="UP001642409">
    <property type="component" value="Unassembled WGS sequence"/>
</dbReference>
<evidence type="ECO:0000313" key="1">
    <source>
        <dbReference type="EMBL" id="CAI9920704.1"/>
    </source>
</evidence>
<organism evidence="1">
    <name type="scientific">Hexamita inflata</name>
    <dbReference type="NCBI Taxonomy" id="28002"/>
    <lineage>
        <taxon>Eukaryota</taxon>
        <taxon>Metamonada</taxon>
        <taxon>Diplomonadida</taxon>
        <taxon>Hexamitidae</taxon>
        <taxon>Hexamitinae</taxon>
        <taxon>Hexamita</taxon>
    </lineage>
</organism>
<dbReference type="GO" id="GO:0003677">
    <property type="term" value="F:DNA binding"/>
    <property type="evidence" value="ECO:0007669"/>
    <property type="project" value="UniProtKB-KW"/>
</dbReference>
<dbReference type="AlphaFoldDB" id="A0AA86NIQ0"/>
<gene>
    <name evidence="2" type="ORF">HINF_LOCUS46150</name>
    <name evidence="1" type="ORF">HINF_LOCUS8349</name>
</gene>